<dbReference type="Gene3D" id="3.40.50.12500">
    <property type="match status" value="1"/>
</dbReference>
<reference evidence="2 3" key="1">
    <citation type="submission" date="2019-03" db="EMBL/GenBank/DDBJ databases">
        <title>Flavobacterium TSA-D2 sp. nov., isolated from arctic soil.</title>
        <authorList>
            <person name="Chaudhary D.K."/>
        </authorList>
    </citation>
    <scope>NUCLEOTIDE SEQUENCE [LARGE SCALE GENOMIC DNA]</scope>
    <source>
        <strain evidence="2 3">TSA-D2</strain>
    </source>
</reference>
<evidence type="ECO:0000313" key="3">
    <source>
        <dbReference type="Proteomes" id="UP000294597"/>
    </source>
</evidence>
<name>A0A4R5CZN5_9FLAO</name>
<sequence length="269" mass="29917">MENTKNASLRIMYLNPVGFSSLDQVFADMAKEYKEEGTEVHITSLNPSVGQMNNLEYRTFESFIHLDTLKAVRQASLEGFDAIIIGCFYDPVIEDAREIAGDMVVLGPCEASCQVAVRIANNFSVLIGRRKWYNQMNETIKRYGYGEKIASFRELSMTVPEFVANPSCTKEEIIKQAKIAVEEDKAECIILGCTCEIGHYKEVQEIIGVPVIDPSIAALKTAESAAGLKKISGWGTSKKWGLEPPSEEDLKAFGILQEPYVFGNRIIVN</sequence>
<dbReference type="InterPro" id="IPR052186">
    <property type="entry name" value="Hydantoin_racemase-like"/>
</dbReference>
<evidence type="ECO:0000256" key="1">
    <source>
        <dbReference type="ARBA" id="ARBA00038414"/>
    </source>
</evidence>
<comment type="similarity">
    <text evidence="1">Belongs to the HyuE racemase family.</text>
</comment>
<dbReference type="RefSeq" id="WP_132109399.1">
    <property type="nucleotide sequence ID" value="NZ_SMFO01000002.1"/>
</dbReference>
<dbReference type="EMBL" id="SMFO01000002">
    <property type="protein sequence ID" value="TDE05357.1"/>
    <property type="molecule type" value="Genomic_DNA"/>
</dbReference>
<evidence type="ECO:0000313" key="2">
    <source>
        <dbReference type="EMBL" id="TDE05357.1"/>
    </source>
</evidence>
<dbReference type="Proteomes" id="UP000294597">
    <property type="component" value="Unassembled WGS sequence"/>
</dbReference>
<accession>A0A4R5CZN5</accession>
<dbReference type="PANTHER" id="PTHR28047:SF5">
    <property type="entry name" value="PROTEIN DCG1"/>
    <property type="match status" value="1"/>
</dbReference>
<proteinExistence type="inferred from homology"/>
<protein>
    <submittedName>
        <fullName evidence="2">Hydantoin racemase</fullName>
    </submittedName>
</protein>
<dbReference type="InterPro" id="IPR053714">
    <property type="entry name" value="Iso_Racemase_Enz_sf"/>
</dbReference>
<dbReference type="PANTHER" id="PTHR28047">
    <property type="entry name" value="PROTEIN DCG1"/>
    <property type="match status" value="1"/>
</dbReference>
<gene>
    <name evidence="2" type="ORF">E0F98_04380</name>
</gene>
<dbReference type="InterPro" id="IPR015942">
    <property type="entry name" value="Asp/Glu/hydantoin_racemase"/>
</dbReference>
<comment type="caution">
    <text evidence="2">The sequence shown here is derived from an EMBL/GenBank/DDBJ whole genome shotgun (WGS) entry which is preliminary data.</text>
</comment>
<dbReference type="Pfam" id="PF01177">
    <property type="entry name" value="Asp_Glu_race"/>
    <property type="match status" value="1"/>
</dbReference>
<organism evidence="2 3">
    <name type="scientific">Flavobacterium hiemivividum</name>
    <dbReference type="NCBI Taxonomy" id="2541734"/>
    <lineage>
        <taxon>Bacteria</taxon>
        <taxon>Pseudomonadati</taxon>
        <taxon>Bacteroidota</taxon>
        <taxon>Flavobacteriia</taxon>
        <taxon>Flavobacteriales</taxon>
        <taxon>Flavobacteriaceae</taxon>
        <taxon>Flavobacterium</taxon>
    </lineage>
</organism>
<dbReference type="AlphaFoldDB" id="A0A4R5CZN5"/>
<keyword evidence="3" id="KW-1185">Reference proteome</keyword>
<dbReference type="GO" id="GO:0047661">
    <property type="term" value="F:amino-acid racemase activity"/>
    <property type="evidence" value="ECO:0007669"/>
    <property type="project" value="InterPro"/>
</dbReference>